<sequence length="185" mass="20863">MLRSPCRHQDSGQQSPTGGILLANHEAGCDPISKQVREMPKAFLSPTSASRTLTTMLSPCPFMQWGMDIVGPFPLAAGQRKFLLVAIDYFTKWVEVEPLARITEGEAEEYKNGVKACTSGKDSPQWLSSSQWAVEVTNRILIQGIKRRLERVGGNWAEELTSVMWLTGQPQRVYWRKPFLTSIWH</sequence>
<dbReference type="InterPro" id="IPR012337">
    <property type="entry name" value="RNaseH-like_sf"/>
</dbReference>
<dbReference type="InterPro" id="IPR036397">
    <property type="entry name" value="RNaseH_sf"/>
</dbReference>
<protein>
    <recommendedName>
        <fullName evidence="3">Integrase catalytic domain-containing protein</fullName>
    </recommendedName>
</protein>
<reference evidence="2" key="1">
    <citation type="submission" date="2020-06" db="EMBL/GenBank/DDBJ databases">
        <authorList>
            <person name="Li T."/>
            <person name="Hu X."/>
            <person name="Zhang T."/>
            <person name="Song X."/>
            <person name="Zhang H."/>
            <person name="Dai N."/>
            <person name="Sheng W."/>
            <person name="Hou X."/>
            <person name="Wei L."/>
        </authorList>
    </citation>
    <scope>NUCLEOTIDE SEQUENCE</scope>
    <source>
        <strain evidence="2">KEN1</strain>
        <tissue evidence="2">Leaf</tissue>
    </source>
</reference>
<organism evidence="2">
    <name type="scientific">Sesamum latifolium</name>
    <dbReference type="NCBI Taxonomy" id="2727402"/>
    <lineage>
        <taxon>Eukaryota</taxon>
        <taxon>Viridiplantae</taxon>
        <taxon>Streptophyta</taxon>
        <taxon>Embryophyta</taxon>
        <taxon>Tracheophyta</taxon>
        <taxon>Spermatophyta</taxon>
        <taxon>Magnoliopsida</taxon>
        <taxon>eudicotyledons</taxon>
        <taxon>Gunneridae</taxon>
        <taxon>Pentapetalae</taxon>
        <taxon>asterids</taxon>
        <taxon>lamiids</taxon>
        <taxon>Lamiales</taxon>
        <taxon>Pedaliaceae</taxon>
        <taxon>Sesamum</taxon>
    </lineage>
</organism>
<comment type="caution">
    <text evidence="2">The sequence shown here is derived from an EMBL/GenBank/DDBJ whole genome shotgun (WGS) entry which is preliminary data.</text>
</comment>
<proteinExistence type="predicted"/>
<name>A0AAW2XXW1_9LAMI</name>
<dbReference type="GO" id="GO:0003676">
    <property type="term" value="F:nucleic acid binding"/>
    <property type="evidence" value="ECO:0007669"/>
    <property type="project" value="InterPro"/>
</dbReference>
<evidence type="ECO:0000256" key="1">
    <source>
        <dbReference type="SAM" id="MobiDB-lite"/>
    </source>
</evidence>
<dbReference type="Gene3D" id="3.30.420.10">
    <property type="entry name" value="Ribonuclease H-like superfamily/Ribonuclease H"/>
    <property type="match status" value="1"/>
</dbReference>
<evidence type="ECO:0008006" key="3">
    <source>
        <dbReference type="Google" id="ProtNLM"/>
    </source>
</evidence>
<dbReference type="SUPFAM" id="SSF53098">
    <property type="entry name" value="Ribonuclease H-like"/>
    <property type="match status" value="1"/>
</dbReference>
<dbReference type="InterPro" id="IPR052160">
    <property type="entry name" value="Gypsy_RT_Integrase-like"/>
</dbReference>
<dbReference type="PANTHER" id="PTHR47266">
    <property type="entry name" value="ENDONUCLEASE-RELATED"/>
    <property type="match status" value="1"/>
</dbReference>
<evidence type="ECO:0000313" key="2">
    <source>
        <dbReference type="EMBL" id="KAL0458480.1"/>
    </source>
</evidence>
<feature type="region of interest" description="Disordered" evidence="1">
    <location>
        <begin position="1"/>
        <end position="20"/>
    </location>
</feature>
<gene>
    <name evidence="2" type="ORF">Slati_0475200</name>
</gene>
<accession>A0AAW2XXW1</accession>
<dbReference type="AlphaFoldDB" id="A0AAW2XXW1"/>
<reference evidence="2" key="2">
    <citation type="journal article" date="2024" name="Plant">
        <title>Genomic evolution and insights into agronomic trait innovations of Sesamum species.</title>
        <authorList>
            <person name="Miao H."/>
            <person name="Wang L."/>
            <person name="Qu L."/>
            <person name="Liu H."/>
            <person name="Sun Y."/>
            <person name="Le M."/>
            <person name="Wang Q."/>
            <person name="Wei S."/>
            <person name="Zheng Y."/>
            <person name="Lin W."/>
            <person name="Duan Y."/>
            <person name="Cao H."/>
            <person name="Xiong S."/>
            <person name="Wang X."/>
            <person name="Wei L."/>
            <person name="Li C."/>
            <person name="Ma Q."/>
            <person name="Ju M."/>
            <person name="Zhao R."/>
            <person name="Li G."/>
            <person name="Mu C."/>
            <person name="Tian Q."/>
            <person name="Mei H."/>
            <person name="Zhang T."/>
            <person name="Gao T."/>
            <person name="Zhang H."/>
        </authorList>
    </citation>
    <scope>NUCLEOTIDE SEQUENCE</scope>
    <source>
        <strain evidence="2">KEN1</strain>
    </source>
</reference>
<dbReference type="EMBL" id="JACGWN010000002">
    <property type="protein sequence ID" value="KAL0458480.1"/>
    <property type="molecule type" value="Genomic_DNA"/>
</dbReference>